<evidence type="ECO:0000256" key="4">
    <source>
        <dbReference type="ARBA" id="ARBA00022989"/>
    </source>
</evidence>
<dbReference type="Gene3D" id="1.20.1640.10">
    <property type="entry name" value="Multidrug efflux transporter AcrB transmembrane domain"/>
    <property type="match status" value="2"/>
</dbReference>
<evidence type="ECO:0000256" key="5">
    <source>
        <dbReference type="ARBA" id="ARBA00023136"/>
    </source>
</evidence>
<evidence type="ECO:0000256" key="2">
    <source>
        <dbReference type="ARBA" id="ARBA00022475"/>
    </source>
</evidence>
<comment type="subcellular location">
    <subcellularLocation>
        <location evidence="1">Cell membrane</location>
        <topology evidence="1">Multi-pass membrane protein</topology>
    </subcellularLocation>
</comment>
<dbReference type="InterPro" id="IPR004869">
    <property type="entry name" value="MMPL_dom"/>
</dbReference>
<dbReference type="AlphaFoldDB" id="A0A518N4M0"/>
<feature type="transmembrane region" description="Helical" evidence="6">
    <location>
        <begin position="365"/>
        <end position="384"/>
    </location>
</feature>
<protein>
    <submittedName>
        <fullName evidence="8">MMPL family transporter</fullName>
    </submittedName>
</protein>
<dbReference type="InterPro" id="IPR050545">
    <property type="entry name" value="Mycobact_MmpL"/>
</dbReference>
<gene>
    <name evidence="8" type="ORF">FPZ22_08080</name>
</gene>
<feature type="transmembrane region" description="Helical" evidence="6">
    <location>
        <begin position="710"/>
        <end position="729"/>
    </location>
</feature>
<feature type="transmembrane region" description="Helical" evidence="6">
    <location>
        <begin position="273"/>
        <end position="294"/>
    </location>
</feature>
<dbReference type="Pfam" id="PF03176">
    <property type="entry name" value="MMPL"/>
    <property type="match status" value="1"/>
</dbReference>
<name>A0A518N4M0_9GAMM</name>
<dbReference type="SUPFAM" id="SSF82866">
    <property type="entry name" value="Multidrug efflux transporter AcrB transmembrane domain"/>
    <property type="match status" value="2"/>
</dbReference>
<keyword evidence="9" id="KW-1185">Reference proteome</keyword>
<dbReference type="PANTHER" id="PTHR33406">
    <property type="entry name" value="MEMBRANE PROTEIN MJ1562-RELATED"/>
    <property type="match status" value="1"/>
</dbReference>
<dbReference type="RefSeq" id="WP_144891995.1">
    <property type="nucleotide sequence ID" value="NZ_CP042218.1"/>
</dbReference>
<sequence length="811" mass="84639">MSPARRTALALLWLAALLAAGWAIGQRLELSGDLRRFMPEPRTPAQALLVDELGDGPGSRLLLLSLSGADPETLADQSRALAATLAGNPDFEFVANGADAGLEAVPESLRPYRYLLSPTLDHRRLDAEYLGEQFDERLQDLGSPMAALVEPLLPADPTLEMLTLAEAWQPKAAPRRLHGVWFDTAGEEALLLAQTRAAGFDPSAQQRAYDAVHAAFADVASDSGATLRMTGPGAFSVEIGGRTAREAQWIGTIDSIALILLLLVAYRSWRAPLLGVLPLATAGLAGLGAVALAFEAVHGITVAFGFTLIGVVQDYPIHFLSQQRAGISPRDNVRALWPALLTGVVATCIAYLTFLFSGVDGLRQLAVFTISALAAAALATRYGLPALVDPAPRDLAGSRVLQTLWGGIQRLPRPRWSLLLLAAACVTVLATARGPFWENDLSKLTPVPTEGMALDARLRQELGAPDVRYIVVMRGADADAALAATEVLHPRLDALVAEGALDGYDSAARYLPSAATQRARQRALPAPVELRAALDAALAGSPFRADAFEPFLADVERARTAEPLRPADLAGTPLAATVEGLLLQGDGAASAAGGSAVAESAANDGHTAAGTRGATALVSLSGLEDVDAVVRVAADAGGELLDMKAASESLVAEYRGRVLAALAVAALLLAATVWIALRSPGRVVRVLLPMALTTLVTLAVLRGLGVELNLFHLVALILAAGLGLDYALFFEHAGDRRDDQLRTLHAVLVCSLMTLLVFSLLALSSIPVLRAIGGTVAIGVLSNFVLALLVSRHDAGAGAAPDAVESAGGSS</sequence>
<dbReference type="PANTHER" id="PTHR33406:SF13">
    <property type="entry name" value="MEMBRANE PROTEIN YDFJ"/>
    <property type="match status" value="1"/>
</dbReference>
<feature type="transmembrane region" description="Helical" evidence="6">
    <location>
        <begin position="418"/>
        <end position="437"/>
    </location>
</feature>
<keyword evidence="5 6" id="KW-0472">Membrane</keyword>
<feature type="transmembrane region" description="Helical" evidence="6">
    <location>
        <begin position="684"/>
        <end position="704"/>
    </location>
</feature>
<keyword evidence="2" id="KW-1003">Cell membrane</keyword>
<accession>A0A518N4M0</accession>
<proteinExistence type="predicted"/>
<evidence type="ECO:0000259" key="7">
    <source>
        <dbReference type="Pfam" id="PF03176"/>
    </source>
</evidence>
<dbReference type="KEGG" id="lug:FPZ22_08080"/>
<feature type="transmembrane region" description="Helical" evidence="6">
    <location>
        <begin position="247"/>
        <end position="266"/>
    </location>
</feature>
<evidence type="ECO:0000313" key="8">
    <source>
        <dbReference type="EMBL" id="QDW66858.1"/>
    </source>
</evidence>
<feature type="transmembrane region" description="Helical" evidence="6">
    <location>
        <begin position="741"/>
        <end position="762"/>
    </location>
</feature>
<evidence type="ECO:0000256" key="1">
    <source>
        <dbReference type="ARBA" id="ARBA00004651"/>
    </source>
</evidence>
<dbReference type="EMBL" id="CP042218">
    <property type="protein sequence ID" value="QDW66858.1"/>
    <property type="molecule type" value="Genomic_DNA"/>
</dbReference>
<feature type="transmembrane region" description="Helical" evidence="6">
    <location>
        <begin position="337"/>
        <end position="359"/>
    </location>
</feature>
<feature type="transmembrane region" description="Helical" evidence="6">
    <location>
        <begin position="768"/>
        <end position="790"/>
    </location>
</feature>
<keyword evidence="4 6" id="KW-1133">Transmembrane helix</keyword>
<reference evidence="8 9" key="1">
    <citation type="submission" date="2019-07" db="EMBL/GenBank/DDBJ databases">
        <title>Full genome sequence of Luteimonas sp. Gr-4.</title>
        <authorList>
            <person name="Im W.-T."/>
        </authorList>
    </citation>
    <scope>NUCLEOTIDE SEQUENCE [LARGE SCALE GENOMIC DNA]</scope>
    <source>
        <strain evidence="8 9">Gr-4</strain>
    </source>
</reference>
<feature type="transmembrane region" description="Helical" evidence="6">
    <location>
        <begin position="658"/>
        <end position="677"/>
    </location>
</feature>
<dbReference type="GO" id="GO:0005886">
    <property type="term" value="C:plasma membrane"/>
    <property type="evidence" value="ECO:0007669"/>
    <property type="project" value="UniProtKB-SubCell"/>
</dbReference>
<feature type="transmembrane region" description="Helical" evidence="6">
    <location>
        <begin position="300"/>
        <end position="317"/>
    </location>
</feature>
<feature type="domain" description="Membrane transport protein MMPL" evidence="7">
    <location>
        <begin position="203"/>
        <end position="389"/>
    </location>
</feature>
<evidence type="ECO:0000313" key="9">
    <source>
        <dbReference type="Proteomes" id="UP000316584"/>
    </source>
</evidence>
<evidence type="ECO:0000256" key="6">
    <source>
        <dbReference type="SAM" id="Phobius"/>
    </source>
</evidence>
<dbReference type="Proteomes" id="UP000316584">
    <property type="component" value="Chromosome"/>
</dbReference>
<keyword evidence="3 6" id="KW-0812">Transmembrane</keyword>
<dbReference type="OrthoDB" id="9780358at2"/>
<organism evidence="8 9">
    <name type="scientific">Luteimonas granuli</name>
    <dbReference type="NCBI Taxonomy" id="1176533"/>
    <lineage>
        <taxon>Bacteria</taxon>
        <taxon>Pseudomonadati</taxon>
        <taxon>Pseudomonadota</taxon>
        <taxon>Gammaproteobacteria</taxon>
        <taxon>Lysobacterales</taxon>
        <taxon>Lysobacteraceae</taxon>
        <taxon>Luteimonas</taxon>
    </lineage>
</organism>
<evidence type="ECO:0000256" key="3">
    <source>
        <dbReference type="ARBA" id="ARBA00022692"/>
    </source>
</evidence>